<sequence>MTYRDRNDHPRFEGRAGVIALLVVIGLVGYGIWAYFTDTGIDPLGW</sequence>
<feature type="transmembrane region" description="Helical" evidence="1">
    <location>
        <begin position="12"/>
        <end position="36"/>
    </location>
</feature>
<protein>
    <submittedName>
        <fullName evidence="2">Uncharacterized protein</fullName>
    </submittedName>
</protein>
<evidence type="ECO:0000313" key="3">
    <source>
        <dbReference type="Proteomes" id="UP000473525"/>
    </source>
</evidence>
<keyword evidence="3" id="KW-1185">Reference proteome</keyword>
<reference evidence="2 3" key="1">
    <citation type="submission" date="2019-12" db="EMBL/GenBank/DDBJ databases">
        <authorList>
            <person name="Huq M.A."/>
        </authorList>
    </citation>
    <scope>NUCLEOTIDE SEQUENCE [LARGE SCALE GENOMIC DNA]</scope>
    <source>
        <strain evidence="2 3">MAH-18</strain>
    </source>
</reference>
<proteinExistence type="predicted"/>
<organism evidence="2 3">
    <name type="scientific">Nocardioides agri</name>
    <dbReference type="NCBI Taxonomy" id="2682843"/>
    <lineage>
        <taxon>Bacteria</taxon>
        <taxon>Bacillati</taxon>
        <taxon>Actinomycetota</taxon>
        <taxon>Actinomycetes</taxon>
        <taxon>Propionibacteriales</taxon>
        <taxon>Nocardioidaceae</taxon>
        <taxon>Nocardioides</taxon>
    </lineage>
</organism>
<name>A0A6L6XW62_9ACTN</name>
<accession>A0A6L6XW62</accession>
<comment type="caution">
    <text evidence="2">The sequence shown here is derived from an EMBL/GenBank/DDBJ whole genome shotgun (WGS) entry which is preliminary data.</text>
</comment>
<dbReference type="Proteomes" id="UP000473525">
    <property type="component" value="Unassembled WGS sequence"/>
</dbReference>
<evidence type="ECO:0000256" key="1">
    <source>
        <dbReference type="SAM" id="Phobius"/>
    </source>
</evidence>
<keyword evidence="1" id="KW-0472">Membrane</keyword>
<evidence type="ECO:0000313" key="2">
    <source>
        <dbReference type="EMBL" id="MVQ51298.1"/>
    </source>
</evidence>
<gene>
    <name evidence="2" type="ORF">GON03_19120</name>
</gene>
<dbReference type="EMBL" id="WSEK01000005">
    <property type="protein sequence ID" value="MVQ51298.1"/>
    <property type="molecule type" value="Genomic_DNA"/>
</dbReference>
<keyword evidence="1" id="KW-1133">Transmembrane helix</keyword>
<dbReference type="AlphaFoldDB" id="A0A6L6XW62"/>
<dbReference type="RefSeq" id="WP_157346088.1">
    <property type="nucleotide sequence ID" value="NZ_WSEK01000005.1"/>
</dbReference>
<keyword evidence="1" id="KW-0812">Transmembrane</keyword>